<keyword evidence="27 32" id="KW-0472">Membrane</keyword>
<dbReference type="PRINTS" id="PR00918">
    <property type="entry name" value="CALICVIRUSNS"/>
</dbReference>
<dbReference type="RefSeq" id="YP_008531322.1">
    <property type="nucleotide sequence ID" value="NC_022332.1"/>
</dbReference>
<evidence type="ECO:0000256" key="15">
    <source>
        <dbReference type="ARBA" id="ARBA00022741"/>
    </source>
</evidence>
<dbReference type="GO" id="GO:0039694">
    <property type="term" value="P:viral RNA genome replication"/>
    <property type="evidence" value="ECO:0007669"/>
    <property type="project" value="InterPro"/>
</dbReference>
<keyword evidence="23" id="KW-0694">RNA-binding</keyword>
<evidence type="ECO:0000256" key="11">
    <source>
        <dbReference type="ARBA" id="ARBA00022670"/>
    </source>
</evidence>
<evidence type="ECO:0000313" key="37">
    <source>
        <dbReference type="EMBL" id="AGV08598.1"/>
    </source>
</evidence>
<evidence type="ECO:0000256" key="9">
    <source>
        <dbReference type="ARBA" id="ARBA00022561"/>
    </source>
</evidence>
<dbReference type="InterPro" id="IPR044067">
    <property type="entry name" value="PCV_3C_PRO"/>
</dbReference>
<dbReference type="InterPro" id="IPR043502">
    <property type="entry name" value="DNA/RNA_pol_sf"/>
</dbReference>
<keyword evidence="12" id="KW-0808">Transferase</keyword>
<keyword evidence="5" id="KW-0696">RNA-directed RNA polymerase</keyword>
<dbReference type="GO" id="GO:0003723">
    <property type="term" value="F:RNA binding"/>
    <property type="evidence" value="ECO:0007669"/>
    <property type="project" value="UniProtKB-KW"/>
</dbReference>
<evidence type="ECO:0000256" key="26">
    <source>
        <dbReference type="ARBA" id="ARBA00023065"/>
    </source>
</evidence>
<dbReference type="InterPro" id="IPR004004">
    <property type="entry name" value="Helic/Pol/Pept_Calicivir-typ"/>
</dbReference>
<dbReference type="GO" id="GO:0005524">
    <property type="term" value="F:ATP binding"/>
    <property type="evidence" value="ECO:0007669"/>
    <property type="project" value="UniProtKB-KW"/>
</dbReference>
<keyword evidence="10" id="KW-0945">Host-virus interaction</keyword>
<sequence length="2259" mass="250678">MATTKDTSSLSIISDIVKPVTALLADAGTEQAANASDRNGGTVSVNASSSTQATSKLKHGFFPPKETHDKFWSQATKPTTAFINPTKLVEIKSESWVDTHIEGHALMKVDLPKDFYPTTAFPARGQTRYFASIRTAFDFELQVNAATGCSGGVLIGYVPKGVDLTKGCFRSAPLLCSEVLNIGTNTTAKLHVPYTNFQNYANTDTDDLGSLYIWVWSKLIVPVSTPNDITVVLYGAMNELDLQCPRPQGPLRAKYDMAEGVGNMNLATGLYTRRSQPVALCNESAAVDSTTAGARCAVRDILQLARVPLPAIALQTDDVTTLWENTKAKGSSIFQANFAFNSLNNLTMFLANGYKYCRGSVLFHVTVFNSTLHKGRLKLAFAPTTNDSTYPGQFTELQANNLFYTVHDIGLNSTATLLVPFVCNSWVRSTVQPLGRFQVFVNSRLSVSPAMAANVRFIVSTSLGDDFELLVPYSRGLNFQMKDETGADDEQDDPLMSWGSTMDLTDGAAVSDTSEAAAAAGLEAPEEIDKSDRQINARPTSLNAVVKKVTVVRASHTKLQALFARSQYSGRISLTEGNASTSIPVTKTGYMAFLKLFRYWTGDLNLHIMNVSTVPVAVAHGYDTETVITPEKISTMGSVIIMPNQAASITVPWYFDKPMRDTEATDSLGHLITTTFGATTLLVWFSFQTISLFYPKMVPKTATTRTWIEQNKDTTLETSAFESVKKNILAGEFNSPLEDAPVQARQPTALQKLLEDYEIGEILTDKMWIRDLTQEGVEPNPGPHAELVYKDRGLYRHYGVRYAGDVIHMDSENILETATTGKVSIIKVPDDGKWIVSTSVMLSELKAHALEKSEGLISYFSATNNCETFAKEALGIESVSQARALATFGFIIATTTGVIAAGQTNVADYVKAGAGKLADMVTGMGKAIKANVTTFFKEQLLDSIKCDVVKGLFKLVVRVICYGILFCSCPGVLTGACVATLIAMDLSTVDGLSKMTKDLLSAMLEGDLFGAAGAMSDIIYLNNPDREYMVKETTRELKSFLGEFREPQAPPFQDFNSTTLAAKNLEWWLAGMQRLWDWLKKWFCGDEQDVIKDWFETRRNEVLKVLALGDSLLSQSTMSSVLRDPDFQYKVTQAKQKLTALKLLAIKGGVSYLMSTISIMLGKLQNIPHPPGMPGGAMRMEPVGIWISGKPGSGKSSLSLSIMTGIAEYVDKHSIRDKDGKRVNPFTIFPHATGSEYFDNYEGQYFHVIDDLAQDREENDVKLICQCISSIPFSVPMANVNDKGMSYTSRVVIATTNRADFSTQVLSCEQAFKRRFQYQLWVKPNHTYLTTSGKLDLPKALEAGAVDNGHCWMYSSSGQNDQKDVLDIKQLSKMIGDDIIARVKITEQANKRLGRFKTNPVKIEEPIETDTKEMVKTVMKQGAEENENKLYARFDKLGQTVELSVSFDSEDELDVVGSMRFIDGATEETPFASVNENHFMPDVKVDEKALSWYEKKMNAFREWWKKSKDKILGISIIAGCVTAIAGAFTAYFFLESATKIGSLKALVSDSLARLPRVNEPVDIMEPERAYDQTQKIRATAKKVRMPQGGFNPQEYAHLSKCAVVMYGNFVKEFYGMASGPHQVLTYKHYFKSGGTLNGLYWNGLKYSVQDPDDVEFEFFYFEDGDRVYETDMVKINFKKLPFQMKCVQNYLSEPQQGVGGVLIFGGTTTHSVPVHNVRKILNYCMDVEGDTWHFNNCLEYEAQTYPGFCGGMLCQKINGTWRVVGMHHAGDGMMFGNAVPILRIAQGVVVTKQNTGKTVFSPSKTALRKSPLYGLVETTMEPAVLHPRDPRLERQVDNLVKDASDKYRIDVFAPNEKNFERAKLYTKKQLFGVIGRHGNWNIQQACSGNGGNPLDLTTSPGFKYTQKNLKKKDLIKKLDDGSYIFNHDFEKDVEKMLEEIEQGVAKPIFTASLKDELRPIPKVKEGKTRCIEMCEVDYTVAHRMILGSIFESIYNTGATATGIAVGIDPVTDFHVLQGIMYPHWYAMDYSRYDGSLSEGLMRAGVEILSACHEDPDLVVKTLEPVVNSVHRVADELWNVVGGMPSGSPTTSVLNSICNLLVVRTVALECGLEDLDDMVIVTYGDDVLFSTKHEIDFSEAPAMIKEMFGMDATSADKQSTNFDVSPEEATFLKRNFRLFPDTLFVTGVLTLDTMLQKIQWCRGLNEFKQQFESFTQELVLHGPHVYHQVMSMCAHRLARMKMYAPTYQEALRDATTKIFY</sequence>
<evidence type="ECO:0000256" key="17">
    <source>
        <dbReference type="ARBA" id="ARBA00022804"/>
    </source>
</evidence>
<dbReference type="InterPro" id="IPR029053">
    <property type="entry name" value="Viral_coat"/>
</dbReference>
<dbReference type="GO" id="GO:0046718">
    <property type="term" value="P:symbiont entry into host cell"/>
    <property type="evidence" value="ECO:0007669"/>
    <property type="project" value="UniProtKB-KW"/>
</dbReference>
<evidence type="ECO:0000259" key="34">
    <source>
        <dbReference type="PROSITE" id="PS51218"/>
    </source>
</evidence>
<evidence type="ECO:0000256" key="16">
    <source>
        <dbReference type="ARBA" id="ARBA00022801"/>
    </source>
</evidence>
<dbReference type="SUPFAM" id="SSF50494">
    <property type="entry name" value="Trypsin-like serine proteases"/>
    <property type="match status" value="1"/>
</dbReference>
<dbReference type="InterPro" id="IPR007094">
    <property type="entry name" value="RNA-dir_pol_PSvirus"/>
</dbReference>
<dbReference type="PROSITE" id="PS51874">
    <property type="entry name" value="PCV_3C_PRO"/>
    <property type="match status" value="1"/>
</dbReference>
<keyword evidence="13" id="KW-0548">Nucleotidyltransferase</keyword>
<keyword evidence="15" id="KW-0547">Nucleotide-binding</keyword>
<evidence type="ECO:0000256" key="25">
    <source>
        <dbReference type="ARBA" id="ARBA00023039"/>
    </source>
</evidence>
<dbReference type="Gene3D" id="1.20.960.20">
    <property type="match status" value="1"/>
</dbReference>
<evidence type="ECO:0000256" key="10">
    <source>
        <dbReference type="ARBA" id="ARBA00022581"/>
    </source>
</evidence>
<dbReference type="GO" id="GO:0015267">
    <property type="term" value="F:channel activity"/>
    <property type="evidence" value="ECO:0007669"/>
    <property type="project" value="UniProtKB-KW"/>
</dbReference>
<keyword evidence="21" id="KW-0946">Virion</keyword>
<evidence type="ECO:0000256" key="7">
    <source>
        <dbReference type="ARBA" id="ARBA00022520"/>
    </source>
</evidence>
<dbReference type="GeneID" id="16833870"/>
<dbReference type="GO" id="GO:0005198">
    <property type="term" value="F:structural molecule activity"/>
    <property type="evidence" value="ECO:0007669"/>
    <property type="project" value="InterPro"/>
</dbReference>
<evidence type="ECO:0000259" key="33">
    <source>
        <dbReference type="PROSITE" id="PS50507"/>
    </source>
</evidence>
<keyword evidence="8" id="KW-0597">Phosphoprotein</keyword>
<keyword evidence="4" id="KW-0813">Transport</keyword>
<dbReference type="PROSITE" id="PS51218">
    <property type="entry name" value="SF3_HELICASE_2"/>
    <property type="match status" value="1"/>
</dbReference>
<dbReference type="Gene3D" id="2.40.10.10">
    <property type="entry name" value="Trypsin-like serine proteases"/>
    <property type="match status" value="1"/>
</dbReference>
<evidence type="ECO:0000256" key="3">
    <source>
        <dbReference type="ARBA" id="ARBA00020107"/>
    </source>
</evidence>
<keyword evidence="28" id="KW-1035">Host cytoplasm</keyword>
<name>T2BA54_9PICO</name>
<keyword evidence="22" id="KW-1043">Host membrane</keyword>
<feature type="domain" description="LRAT" evidence="36">
    <location>
        <begin position="787"/>
        <end position="882"/>
    </location>
</feature>
<keyword evidence="24" id="KW-0693">Viral RNA replication</keyword>
<keyword evidence="26" id="KW-0406">Ion transport</keyword>
<dbReference type="GO" id="GO:0006508">
    <property type="term" value="P:proteolysis"/>
    <property type="evidence" value="ECO:0007669"/>
    <property type="project" value="UniProtKB-KW"/>
</dbReference>
<keyword evidence="19" id="KW-0788">Thiol protease</keyword>
<feature type="transmembrane region" description="Helical" evidence="32">
    <location>
        <begin position="959"/>
        <end position="982"/>
    </location>
</feature>
<keyword evidence="25" id="KW-1182">Viral ion channel</keyword>
<evidence type="ECO:0000256" key="8">
    <source>
        <dbReference type="ARBA" id="ARBA00022553"/>
    </source>
</evidence>
<keyword evidence="9" id="KW-0167">Capsid protein</keyword>
<dbReference type="InterPro" id="IPR000605">
    <property type="entry name" value="Helicase_SF3_ssDNA/RNA_vir"/>
</dbReference>
<dbReference type="Gene3D" id="3.30.70.270">
    <property type="match status" value="1"/>
</dbReference>
<dbReference type="GO" id="GO:0003724">
    <property type="term" value="F:RNA helicase activity"/>
    <property type="evidence" value="ECO:0007669"/>
    <property type="project" value="InterPro"/>
</dbReference>
<evidence type="ECO:0000256" key="27">
    <source>
        <dbReference type="ARBA" id="ARBA00023136"/>
    </source>
</evidence>
<protein>
    <recommendedName>
        <fullName evidence="3">Genome polyprotein</fullName>
    </recommendedName>
</protein>
<keyword evidence="38" id="KW-1185">Reference proteome</keyword>
<dbReference type="Pfam" id="PF00910">
    <property type="entry name" value="RNA_helicase"/>
    <property type="match status" value="1"/>
</dbReference>
<feature type="domain" description="Peptidase C3" evidence="35">
    <location>
        <begin position="1585"/>
        <end position="1786"/>
    </location>
</feature>
<dbReference type="Gene3D" id="2.60.120.20">
    <property type="match status" value="4"/>
</dbReference>
<evidence type="ECO:0000256" key="22">
    <source>
        <dbReference type="ARBA" id="ARBA00022870"/>
    </source>
</evidence>
<dbReference type="InterPro" id="IPR043504">
    <property type="entry name" value="Peptidase_S1_PA_chymotrypsin"/>
</dbReference>
<evidence type="ECO:0000256" key="24">
    <source>
        <dbReference type="ARBA" id="ARBA00022953"/>
    </source>
</evidence>
<dbReference type="GO" id="GO:0019062">
    <property type="term" value="P:virion attachment to host cell"/>
    <property type="evidence" value="ECO:0007669"/>
    <property type="project" value="UniProtKB-KW"/>
</dbReference>
<dbReference type="InterPro" id="IPR001205">
    <property type="entry name" value="RNA-dir_pol_C"/>
</dbReference>
<keyword evidence="29" id="KW-1160">Virus entry into host cell</keyword>
<evidence type="ECO:0000256" key="13">
    <source>
        <dbReference type="ARBA" id="ARBA00022695"/>
    </source>
</evidence>
<dbReference type="InterPro" id="IPR014759">
    <property type="entry name" value="Helicase_SF3_ssRNA_vir"/>
</dbReference>
<dbReference type="Proteomes" id="UP000202512">
    <property type="component" value="Segment"/>
</dbReference>
<dbReference type="GO" id="GO:0044162">
    <property type="term" value="C:host cell cytoplasmic vesicle membrane"/>
    <property type="evidence" value="ECO:0007669"/>
    <property type="project" value="UniProtKB-SubCell"/>
</dbReference>
<evidence type="ECO:0000256" key="18">
    <source>
        <dbReference type="ARBA" id="ARBA00022806"/>
    </source>
</evidence>
<dbReference type="SUPFAM" id="SSF88633">
    <property type="entry name" value="Positive stranded ssRNA viruses"/>
    <property type="match status" value="2"/>
</dbReference>
<keyword evidence="18" id="KW-0347">Helicase</keyword>
<feature type="transmembrane region" description="Helical" evidence="32">
    <location>
        <begin position="1511"/>
        <end position="1534"/>
    </location>
</feature>
<evidence type="ECO:0000259" key="35">
    <source>
        <dbReference type="PROSITE" id="PS51874"/>
    </source>
</evidence>
<evidence type="ECO:0000256" key="1">
    <source>
        <dbReference type="ARBA" id="ARBA00004295"/>
    </source>
</evidence>
<dbReference type="EMBL" id="KC843627">
    <property type="protein sequence ID" value="AGV08598.1"/>
    <property type="molecule type" value="Genomic_RNA"/>
</dbReference>
<evidence type="ECO:0000256" key="20">
    <source>
        <dbReference type="ARBA" id="ARBA00022840"/>
    </source>
</evidence>
<dbReference type="Pfam" id="PF00680">
    <property type="entry name" value="RdRP_1"/>
    <property type="match status" value="1"/>
</dbReference>
<evidence type="ECO:0000256" key="23">
    <source>
        <dbReference type="ARBA" id="ARBA00022884"/>
    </source>
</evidence>
<keyword evidence="32" id="KW-1133">Transmembrane helix</keyword>
<dbReference type="InterPro" id="IPR043128">
    <property type="entry name" value="Rev_trsase/Diguanyl_cyclase"/>
</dbReference>
<keyword evidence="20" id="KW-0067">ATP-binding</keyword>
<evidence type="ECO:0000259" key="36">
    <source>
        <dbReference type="PROSITE" id="PS51934"/>
    </source>
</evidence>
<dbReference type="PROSITE" id="PS51934">
    <property type="entry name" value="LRAT"/>
    <property type="match status" value="1"/>
</dbReference>
<dbReference type="InterPro" id="IPR033703">
    <property type="entry name" value="Rhv-like"/>
</dbReference>
<evidence type="ECO:0000256" key="30">
    <source>
        <dbReference type="ARBA" id="ARBA00023303"/>
    </source>
</evidence>
<evidence type="ECO:0000256" key="29">
    <source>
        <dbReference type="ARBA" id="ARBA00023296"/>
    </source>
</evidence>
<keyword evidence="17" id="KW-1161">Viral attachment to host cell</keyword>
<dbReference type="InterPro" id="IPR000199">
    <property type="entry name" value="Peptidase_C3A/C3B_picornavir"/>
</dbReference>
<keyword evidence="11" id="KW-0645">Protease</keyword>
<accession>T2BA54</accession>
<dbReference type="InterPro" id="IPR001676">
    <property type="entry name" value="Picornavirus_capsid"/>
</dbReference>
<feature type="domain" description="RdRp catalytic" evidence="33">
    <location>
        <begin position="2022"/>
        <end position="2138"/>
    </location>
</feature>
<dbReference type="SUPFAM" id="SSF56672">
    <property type="entry name" value="DNA/RNA polymerases"/>
    <property type="match status" value="1"/>
</dbReference>
<dbReference type="GO" id="GO:0039618">
    <property type="term" value="C:T=pseudo3 icosahedral viral capsid"/>
    <property type="evidence" value="ECO:0007669"/>
    <property type="project" value="UniProtKB-KW"/>
</dbReference>
<dbReference type="GO" id="GO:0034220">
    <property type="term" value="P:monoatomic ion transmembrane transport"/>
    <property type="evidence" value="ECO:0007669"/>
    <property type="project" value="UniProtKB-KW"/>
</dbReference>
<dbReference type="KEGG" id="vg:16833870"/>
<evidence type="ECO:0000256" key="6">
    <source>
        <dbReference type="ARBA" id="ARBA00022488"/>
    </source>
</evidence>
<keyword evidence="7" id="KW-0191">Covalent protein-RNA linkage</keyword>
<dbReference type="InterPro" id="IPR007053">
    <property type="entry name" value="LRAT_dom"/>
</dbReference>
<feature type="transmembrane region" description="Helical" evidence="32">
    <location>
        <begin position="1002"/>
        <end position="1021"/>
    </location>
</feature>
<dbReference type="PROSITE" id="PS50507">
    <property type="entry name" value="RDRP_SSRNA_POS"/>
    <property type="match status" value="1"/>
</dbReference>
<dbReference type="GO" id="GO:0003968">
    <property type="term" value="F:RNA-directed RNA polymerase activity"/>
    <property type="evidence" value="ECO:0007669"/>
    <property type="project" value="UniProtKB-KW"/>
</dbReference>
<evidence type="ECO:0000256" key="31">
    <source>
        <dbReference type="ARBA" id="ARBA00029423"/>
    </source>
</evidence>
<dbReference type="Pfam" id="PF00073">
    <property type="entry name" value="Rhv"/>
    <property type="match status" value="2"/>
</dbReference>
<dbReference type="InterPro" id="IPR009003">
    <property type="entry name" value="Peptidase_S1_PA"/>
</dbReference>
<dbReference type="GO" id="GO:0004197">
    <property type="term" value="F:cysteine-type endopeptidase activity"/>
    <property type="evidence" value="ECO:0007669"/>
    <property type="project" value="InterPro"/>
</dbReference>
<dbReference type="GO" id="GO:0006351">
    <property type="term" value="P:DNA-templated transcription"/>
    <property type="evidence" value="ECO:0007669"/>
    <property type="project" value="InterPro"/>
</dbReference>
<comment type="function">
    <text evidence="31">Cysteine protease that generates mature viral proteins from the precursor polyprotein. In addition to its proteolytic activity, it binds to viral RNA, and thus influences viral genome replication. RNA and substrate bind cooperatively to the protease.</text>
</comment>
<evidence type="ECO:0000256" key="19">
    <source>
        <dbReference type="ARBA" id="ARBA00022807"/>
    </source>
</evidence>
<keyword evidence="32" id="KW-0812">Transmembrane</keyword>
<evidence type="ECO:0000256" key="2">
    <source>
        <dbReference type="ARBA" id="ARBA00004328"/>
    </source>
</evidence>
<dbReference type="InterPro" id="IPR027417">
    <property type="entry name" value="P-loop_NTPase"/>
</dbReference>
<proteinExistence type="predicted"/>
<evidence type="ECO:0000256" key="4">
    <source>
        <dbReference type="ARBA" id="ARBA00022448"/>
    </source>
</evidence>
<dbReference type="CDD" id="cd00205">
    <property type="entry name" value="rhv_like"/>
    <property type="match status" value="2"/>
</dbReference>
<keyword evidence="16" id="KW-0378">Hydrolase</keyword>
<evidence type="ECO:0000256" key="12">
    <source>
        <dbReference type="ARBA" id="ARBA00022679"/>
    </source>
</evidence>
<comment type="subcellular location">
    <subcellularLocation>
        <location evidence="1">Host cytoplasmic vesicle membrane</location>
        <topology evidence="1">Peripheral membrane protein</topology>
        <orientation evidence="1">Cytoplasmic side</orientation>
    </subcellularLocation>
    <subcellularLocation>
        <location evidence="2">Virion</location>
    </subcellularLocation>
</comment>
<reference evidence="37 38" key="1">
    <citation type="journal article" date="2013" name="J. Virol.">
        <title>Characterization of a Novel Picornavirus Isolate from a Diseased European Eel (Anguilla anguilla).</title>
        <authorList>
            <person name="Fichtner D."/>
            <person name="Philipps A."/>
            <person name="Groth M."/>
            <person name="Schmidt-Posthaus H."/>
            <person name="Granzow H."/>
            <person name="Dauber M."/>
            <person name="Platzer M."/>
            <person name="Bergmann S.M."/>
            <person name="Schrudde D."/>
            <person name="Sauerbrei A."/>
            <person name="Zell R."/>
        </authorList>
    </citation>
    <scope>NUCLEOTIDE SEQUENCE [LARGE SCALE GENOMIC DNA]</scope>
    <source>
        <strain evidence="37 38">F15/05</strain>
    </source>
</reference>
<evidence type="ECO:0000256" key="32">
    <source>
        <dbReference type="SAM" id="Phobius"/>
    </source>
</evidence>
<organism evidence="37 38">
    <name type="scientific">potamipivirus A1</name>
    <dbReference type="NCBI Taxonomy" id="2870364"/>
    <lineage>
        <taxon>Viruses</taxon>
        <taxon>Riboviria</taxon>
        <taxon>Orthornavirae</taxon>
        <taxon>Pisuviricota</taxon>
        <taxon>Pisoniviricetes</taxon>
        <taxon>Picornavirales</taxon>
        <taxon>Picornaviridae</taxon>
        <taxon>Paavivirinae</taxon>
        <taxon>Potamipivirus</taxon>
        <taxon>Potamipivirus aconstanci</taxon>
        <taxon>Potamipivirus A</taxon>
    </lineage>
</organism>
<keyword evidence="14" id="KW-1143">T=pseudo3 icosahedral capsid protein</keyword>
<evidence type="ECO:0000256" key="28">
    <source>
        <dbReference type="ARBA" id="ARBA00023200"/>
    </source>
</evidence>
<evidence type="ECO:0000256" key="21">
    <source>
        <dbReference type="ARBA" id="ARBA00022844"/>
    </source>
</evidence>
<dbReference type="Pfam" id="PF00548">
    <property type="entry name" value="Peptidase_C3"/>
    <property type="match status" value="1"/>
</dbReference>
<evidence type="ECO:0000256" key="14">
    <source>
        <dbReference type="ARBA" id="ARBA00022706"/>
    </source>
</evidence>
<feature type="domain" description="SF3 helicase" evidence="34">
    <location>
        <begin position="1161"/>
        <end position="1337"/>
    </location>
</feature>
<dbReference type="CDD" id="cd23193">
    <property type="entry name" value="ps-ssRNA_Picornaviridae"/>
    <property type="match status" value="1"/>
</dbReference>
<evidence type="ECO:0000256" key="5">
    <source>
        <dbReference type="ARBA" id="ARBA00022484"/>
    </source>
</evidence>
<evidence type="ECO:0000313" key="38">
    <source>
        <dbReference type="Proteomes" id="UP000202512"/>
    </source>
</evidence>
<dbReference type="SUPFAM" id="SSF52540">
    <property type="entry name" value="P-loop containing nucleoside triphosphate hydrolases"/>
    <property type="match status" value="1"/>
</dbReference>
<keyword evidence="6" id="KW-1036">Host cytoplasmic vesicle</keyword>
<keyword evidence="30" id="KW-0407">Ion channel</keyword>